<feature type="compositionally biased region" description="Basic and acidic residues" evidence="2">
    <location>
        <begin position="56"/>
        <end position="67"/>
    </location>
</feature>
<feature type="compositionally biased region" description="Basic residues" evidence="2">
    <location>
        <begin position="76"/>
        <end position="95"/>
    </location>
</feature>
<accession>A0A9Q1AXN9</accession>
<keyword evidence="1" id="KW-0175">Coiled coil</keyword>
<evidence type="ECO:0008006" key="5">
    <source>
        <dbReference type="Google" id="ProtNLM"/>
    </source>
</evidence>
<dbReference type="Proteomes" id="UP001142489">
    <property type="component" value="Unassembled WGS sequence"/>
</dbReference>
<dbReference type="Pfam" id="PF15348">
    <property type="entry name" value="GEMIN8"/>
    <property type="match status" value="1"/>
</dbReference>
<sequence length="224" mass="26797">MAQDLSPWYSQKVYARYWKHYNQAMDWMHRHKMAYKKAMESLYSPLFCSPENHPGRRYPDWDEDNSRSRGAFTQRNKPRYPRRPQHPPQNTRRKAPGGDSETETESESEEDVEYDLSNMEITEELRQYFEQTEKHREELRKQQQLDAEHHEMYVDADHDLHMSTGRSGQPPTEKPGERRMAEMRKLYGVGASNIQALETTMQLSFDRNCDKKQPKYWPIIPLKL</sequence>
<evidence type="ECO:0000256" key="2">
    <source>
        <dbReference type="SAM" id="MobiDB-lite"/>
    </source>
</evidence>
<dbReference type="GO" id="GO:0032797">
    <property type="term" value="C:SMN complex"/>
    <property type="evidence" value="ECO:0007669"/>
    <property type="project" value="InterPro"/>
</dbReference>
<dbReference type="EMBL" id="JAPFRF010000010">
    <property type="protein sequence ID" value="KAJ7319599.1"/>
    <property type="molecule type" value="Genomic_DNA"/>
</dbReference>
<comment type="caution">
    <text evidence="3">The sequence shown here is derived from an EMBL/GenBank/DDBJ whole genome shotgun (WGS) entry which is preliminary data.</text>
</comment>
<evidence type="ECO:0000256" key="1">
    <source>
        <dbReference type="SAM" id="Coils"/>
    </source>
</evidence>
<protein>
    <recommendedName>
        <fullName evidence="5">Gem-associated protein 8</fullName>
    </recommendedName>
</protein>
<name>A0A9Q1AXN9_9SAUR</name>
<dbReference type="GO" id="GO:0000387">
    <property type="term" value="P:spliceosomal snRNP assembly"/>
    <property type="evidence" value="ECO:0007669"/>
    <property type="project" value="InterPro"/>
</dbReference>
<evidence type="ECO:0000313" key="4">
    <source>
        <dbReference type="Proteomes" id="UP001142489"/>
    </source>
</evidence>
<dbReference type="PANTHER" id="PTHR16238:SF7">
    <property type="entry name" value="GEM-ASSOCIATED PROTEIN 8"/>
    <property type="match status" value="1"/>
</dbReference>
<feature type="region of interest" description="Disordered" evidence="2">
    <location>
        <begin position="56"/>
        <end position="117"/>
    </location>
</feature>
<dbReference type="InterPro" id="IPR034754">
    <property type="entry name" value="GEMIN8"/>
</dbReference>
<dbReference type="OrthoDB" id="5989213at2759"/>
<feature type="compositionally biased region" description="Acidic residues" evidence="2">
    <location>
        <begin position="100"/>
        <end position="114"/>
    </location>
</feature>
<keyword evidence="4" id="KW-1185">Reference proteome</keyword>
<proteinExistence type="predicted"/>
<reference evidence="3" key="1">
    <citation type="journal article" date="2023" name="DNA Res.">
        <title>Chromosome-level genome assembly of Phrynocephalus forsythii using third-generation DNA sequencing and Hi-C analysis.</title>
        <authorList>
            <person name="Qi Y."/>
            <person name="Zhao W."/>
            <person name="Zhao Y."/>
            <person name="Niu C."/>
            <person name="Cao S."/>
            <person name="Zhang Y."/>
        </authorList>
    </citation>
    <scope>NUCLEOTIDE SEQUENCE</scope>
    <source>
        <tissue evidence="3">Muscle</tissue>
    </source>
</reference>
<organism evidence="3 4">
    <name type="scientific">Phrynocephalus forsythii</name>
    <dbReference type="NCBI Taxonomy" id="171643"/>
    <lineage>
        <taxon>Eukaryota</taxon>
        <taxon>Metazoa</taxon>
        <taxon>Chordata</taxon>
        <taxon>Craniata</taxon>
        <taxon>Vertebrata</taxon>
        <taxon>Euteleostomi</taxon>
        <taxon>Lepidosauria</taxon>
        <taxon>Squamata</taxon>
        <taxon>Bifurcata</taxon>
        <taxon>Unidentata</taxon>
        <taxon>Episquamata</taxon>
        <taxon>Toxicofera</taxon>
        <taxon>Iguania</taxon>
        <taxon>Acrodonta</taxon>
        <taxon>Agamidae</taxon>
        <taxon>Agaminae</taxon>
        <taxon>Phrynocephalus</taxon>
    </lineage>
</organism>
<dbReference type="AlphaFoldDB" id="A0A9Q1AXN9"/>
<dbReference type="PANTHER" id="PTHR16238">
    <property type="entry name" value="GEM-ASSOCIATED PROTEIN 8"/>
    <property type="match status" value="1"/>
</dbReference>
<evidence type="ECO:0000313" key="3">
    <source>
        <dbReference type="EMBL" id="KAJ7319599.1"/>
    </source>
</evidence>
<feature type="coiled-coil region" evidence="1">
    <location>
        <begin position="118"/>
        <end position="145"/>
    </location>
</feature>
<gene>
    <name evidence="3" type="ORF">JRQ81_019110</name>
</gene>